<dbReference type="AlphaFoldDB" id="A0AAQ4FUH7"/>
<keyword evidence="3" id="KW-1185">Reference proteome</keyword>
<evidence type="ECO:0000313" key="3">
    <source>
        <dbReference type="Proteomes" id="UP001321473"/>
    </source>
</evidence>
<name>A0AAQ4FUH7_AMBAM</name>
<sequence>RRFHSTMAMVNYEHSVAKTDSPSGSGSSEGPAGVVPTTPGETKRHVPHTRAPTYDRDCALVSDSVGTSGSIYKLRENTLKTGGPCEAACADFSPWPLRMSCPAAIHHHLLISIAAEGICLGCAAS</sequence>
<reference evidence="2 3" key="1">
    <citation type="journal article" date="2023" name="Arcadia Sci">
        <title>De novo assembly of a long-read Amblyomma americanum tick genome.</title>
        <authorList>
            <person name="Chou S."/>
            <person name="Poskanzer K.E."/>
            <person name="Rollins M."/>
            <person name="Thuy-Boun P.S."/>
        </authorList>
    </citation>
    <scope>NUCLEOTIDE SEQUENCE [LARGE SCALE GENOMIC DNA]</scope>
    <source>
        <strain evidence="2">F_SG_1</strain>
        <tissue evidence="2">Salivary glands</tissue>
    </source>
</reference>
<dbReference type="Proteomes" id="UP001321473">
    <property type="component" value="Unassembled WGS sequence"/>
</dbReference>
<feature type="compositionally biased region" description="Low complexity" evidence="1">
    <location>
        <begin position="21"/>
        <end position="33"/>
    </location>
</feature>
<protein>
    <submittedName>
        <fullName evidence="2">Uncharacterized protein</fullName>
    </submittedName>
</protein>
<proteinExistence type="predicted"/>
<gene>
    <name evidence="2" type="ORF">V5799_020971</name>
</gene>
<feature type="region of interest" description="Disordered" evidence="1">
    <location>
        <begin position="16"/>
        <end position="49"/>
    </location>
</feature>
<organism evidence="2 3">
    <name type="scientific">Amblyomma americanum</name>
    <name type="common">Lone star tick</name>
    <dbReference type="NCBI Taxonomy" id="6943"/>
    <lineage>
        <taxon>Eukaryota</taxon>
        <taxon>Metazoa</taxon>
        <taxon>Ecdysozoa</taxon>
        <taxon>Arthropoda</taxon>
        <taxon>Chelicerata</taxon>
        <taxon>Arachnida</taxon>
        <taxon>Acari</taxon>
        <taxon>Parasitiformes</taxon>
        <taxon>Ixodida</taxon>
        <taxon>Ixodoidea</taxon>
        <taxon>Ixodidae</taxon>
        <taxon>Amblyomminae</taxon>
        <taxon>Amblyomma</taxon>
    </lineage>
</organism>
<feature type="non-terminal residue" evidence="2">
    <location>
        <position position="1"/>
    </location>
</feature>
<evidence type="ECO:0000256" key="1">
    <source>
        <dbReference type="SAM" id="MobiDB-lite"/>
    </source>
</evidence>
<accession>A0AAQ4FUH7</accession>
<comment type="caution">
    <text evidence="2">The sequence shown here is derived from an EMBL/GenBank/DDBJ whole genome shotgun (WGS) entry which is preliminary data.</text>
</comment>
<evidence type="ECO:0000313" key="2">
    <source>
        <dbReference type="EMBL" id="KAK8789252.1"/>
    </source>
</evidence>
<dbReference type="EMBL" id="JARKHS020000006">
    <property type="protein sequence ID" value="KAK8789252.1"/>
    <property type="molecule type" value="Genomic_DNA"/>
</dbReference>